<evidence type="ECO:0000259" key="10">
    <source>
        <dbReference type="PROSITE" id="PS50404"/>
    </source>
</evidence>
<dbReference type="InterPro" id="IPR004045">
    <property type="entry name" value="Glutathione_S-Trfase_N"/>
</dbReference>
<dbReference type="GO" id="GO:0140547">
    <property type="term" value="P:acquisition of seed longevity"/>
    <property type="evidence" value="ECO:0007669"/>
    <property type="project" value="UniProtKB-ARBA"/>
</dbReference>
<evidence type="ECO:0000256" key="7">
    <source>
        <dbReference type="ARBA" id="ARBA00047960"/>
    </source>
</evidence>
<evidence type="ECO:0000313" key="12">
    <source>
        <dbReference type="Proteomes" id="UP000188354"/>
    </source>
</evidence>
<dbReference type="InterPro" id="IPR040079">
    <property type="entry name" value="Glutathione_S-Trfase"/>
</dbReference>
<dbReference type="FunFam" id="1.20.1050.10:FF:000029">
    <property type="entry name" value="Glutathione S-transferase DHAR3, chloroplastic"/>
    <property type="match status" value="1"/>
</dbReference>
<protein>
    <recommendedName>
        <fullName evidence="10">GST N-terminal domain-containing protein</fullName>
    </recommendedName>
</protein>
<evidence type="ECO:0000256" key="3">
    <source>
        <dbReference type="ARBA" id="ARBA00022679"/>
    </source>
</evidence>
<proteinExistence type="inferred from homology"/>
<dbReference type="InterPro" id="IPR036249">
    <property type="entry name" value="Thioredoxin-like_sf"/>
</dbReference>
<keyword evidence="4" id="KW-0560">Oxidoreductase</keyword>
<dbReference type="GO" id="GO:0033355">
    <property type="term" value="P:ascorbate glutathione cycle"/>
    <property type="evidence" value="ECO:0007669"/>
    <property type="project" value="InterPro"/>
</dbReference>
<keyword evidence="12" id="KW-1185">Reference proteome</keyword>
<evidence type="ECO:0000256" key="5">
    <source>
        <dbReference type="ARBA" id="ARBA00023206"/>
    </source>
</evidence>
<feature type="compositionally biased region" description="Basic and acidic residues" evidence="9">
    <location>
        <begin position="414"/>
        <end position="424"/>
    </location>
</feature>
<dbReference type="CDD" id="cd00570">
    <property type="entry name" value="GST_N_family"/>
    <property type="match status" value="1"/>
</dbReference>
<sequence>MSALGIQASACAMSTTVNHLLLRSNAVVSTNTFISRPLRTKKLPTLRVSMSSTPPSQPFEIIVKSSITTPNKLGDCPFCQRVLLTLEEKHLPYDPKFVDLANKPEWFLQINAEGKVPVIKIDDKWVPDSDFITQTLEEKYPSPPLGIPPEKATVGSKIFSTFVGFLKSKDPNDATEQALLSELSSFNDYLKENGPFVNGKDISAADLSLGPKLYHLEIALGHFKKWTVPDSLSFLKSYTKLPIKRKTLHSSNNNPTLSPNPNPNPNPNTNTNNHNSSSPFKFHRIWTEPDEIRFLQGLLDSASQGLVFPKHLDIFYHRFSTATCHPYTKSQLSEKLRRLRNKFRAVSSRILGGLDIAALSPHNRAMYDLSRKLWSAEFASVSPFVEVKSSHGKGIGDSGRVRVEEDDGRIRVDRENPNQSERCDGGGNEKVSSGFGGGKIDGVASKIVLDVFDECVEDAKKDVSLWHGVLCGDMNFRRRWQEQRSLELDVFVKRLRLVIEDSLNQHSAFQLMC</sequence>
<dbReference type="PANTHER" id="PTHR44420:SF1">
    <property type="entry name" value="GLUTATHIONE S-TRANSFERASE DHAR3, CHLOROPLASTIC"/>
    <property type="match status" value="1"/>
</dbReference>
<comment type="similarity">
    <text evidence="1">Belongs to the GeBP family.</text>
</comment>
<dbReference type="SUPFAM" id="SSF47616">
    <property type="entry name" value="GST C-terminal domain-like"/>
    <property type="match status" value="1"/>
</dbReference>
<dbReference type="FunFam" id="3.40.30.10:FF:000102">
    <property type="entry name" value="Glutathione S-transferase DHAR3 chloroplastic"/>
    <property type="match status" value="1"/>
</dbReference>
<dbReference type="Gene3D" id="3.40.30.10">
    <property type="entry name" value="Glutaredoxin"/>
    <property type="match status" value="1"/>
</dbReference>
<organism evidence="11 12">
    <name type="scientific">Lupinus angustifolius</name>
    <name type="common">Narrow-leaved blue lupine</name>
    <dbReference type="NCBI Taxonomy" id="3871"/>
    <lineage>
        <taxon>Eukaryota</taxon>
        <taxon>Viridiplantae</taxon>
        <taxon>Streptophyta</taxon>
        <taxon>Embryophyta</taxon>
        <taxon>Tracheophyta</taxon>
        <taxon>Spermatophyta</taxon>
        <taxon>Magnoliopsida</taxon>
        <taxon>eudicotyledons</taxon>
        <taxon>Gunneridae</taxon>
        <taxon>Pentapetalae</taxon>
        <taxon>rosids</taxon>
        <taxon>fabids</taxon>
        <taxon>Fabales</taxon>
        <taxon>Fabaceae</taxon>
        <taxon>Papilionoideae</taxon>
        <taxon>50 kb inversion clade</taxon>
        <taxon>genistoids sensu lato</taxon>
        <taxon>core genistoids</taxon>
        <taxon>Genisteae</taxon>
        <taxon>Lupinus</taxon>
    </lineage>
</organism>
<evidence type="ECO:0000313" key="11">
    <source>
        <dbReference type="EMBL" id="OIW14166.1"/>
    </source>
</evidence>
<dbReference type="InterPro" id="IPR044627">
    <property type="entry name" value="DHAR1/2/3/4"/>
</dbReference>
<keyword evidence="2" id="KW-0216">Detoxification</keyword>
<feature type="region of interest" description="Disordered" evidence="9">
    <location>
        <begin position="414"/>
        <end position="434"/>
    </location>
</feature>
<dbReference type="PROSITE" id="PS50404">
    <property type="entry name" value="GST_NTER"/>
    <property type="match status" value="1"/>
</dbReference>
<comment type="catalytic activity">
    <reaction evidence="8">
        <text>L-dehydroascorbate + 2 glutathione = glutathione disulfide + L-ascorbate</text>
        <dbReference type="Rhea" id="RHEA:24424"/>
        <dbReference type="ChEBI" id="CHEBI:38290"/>
        <dbReference type="ChEBI" id="CHEBI:57925"/>
        <dbReference type="ChEBI" id="CHEBI:58297"/>
        <dbReference type="ChEBI" id="CHEBI:58539"/>
        <dbReference type="EC" id="1.8.5.1"/>
    </reaction>
</comment>
<dbReference type="InterPro" id="IPR053932">
    <property type="entry name" value="GeBP-like_DBD"/>
</dbReference>
<evidence type="ECO:0000256" key="8">
    <source>
        <dbReference type="ARBA" id="ARBA00049544"/>
    </source>
</evidence>
<dbReference type="GO" id="GO:0045174">
    <property type="term" value="F:glutathione dehydrogenase (ascorbate) activity"/>
    <property type="evidence" value="ECO:0007669"/>
    <property type="project" value="UniProtKB-EC"/>
</dbReference>
<dbReference type="STRING" id="3871.A0A4P1RMP5"/>
<keyword evidence="3" id="KW-0808">Transferase</keyword>
<feature type="compositionally biased region" description="Low complexity" evidence="9">
    <location>
        <begin position="267"/>
        <end position="279"/>
    </location>
</feature>
<accession>A0A4P1RMP5</accession>
<dbReference type="EMBL" id="CM007364">
    <property type="protein sequence ID" value="OIW14166.1"/>
    <property type="molecule type" value="Genomic_DNA"/>
</dbReference>
<evidence type="ECO:0000256" key="4">
    <source>
        <dbReference type="ARBA" id="ARBA00023002"/>
    </source>
</evidence>
<name>A0A4P1RMP5_LUPAN</name>
<dbReference type="GO" id="GO:0004364">
    <property type="term" value="F:glutathione transferase activity"/>
    <property type="evidence" value="ECO:0007669"/>
    <property type="project" value="UniProtKB-EC"/>
</dbReference>
<dbReference type="Proteomes" id="UP000188354">
    <property type="component" value="Chromosome LG04"/>
</dbReference>
<gene>
    <name evidence="11" type="ORF">TanjilG_21306</name>
</gene>
<dbReference type="Pfam" id="PF13409">
    <property type="entry name" value="GST_N_2"/>
    <property type="match status" value="1"/>
</dbReference>
<evidence type="ECO:0000256" key="6">
    <source>
        <dbReference type="ARBA" id="ARBA00024194"/>
    </source>
</evidence>
<dbReference type="SUPFAM" id="SSF52833">
    <property type="entry name" value="Thioredoxin-like"/>
    <property type="match status" value="1"/>
</dbReference>
<evidence type="ECO:0000256" key="2">
    <source>
        <dbReference type="ARBA" id="ARBA00022575"/>
    </source>
</evidence>
<dbReference type="Gramene" id="OIW14166">
    <property type="protein sequence ID" value="OIW14166"/>
    <property type="gene ID" value="TanjilG_21306"/>
</dbReference>
<feature type="region of interest" description="Disordered" evidence="9">
    <location>
        <begin position="246"/>
        <end position="280"/>
    </location>
</feature>
<dbReference type="SFLD" id="SFLDG00358">
    <property type="entry name" value="Main_(cytGST)"/>
    <property type="match status" value="1"/>
</dbReference>
<dbReference type="Pfam" id="PF04504">
    <property type="entry name" value="GeBP-like_DBD"/>
    <property type="match status" value="1"/>
</dbReference>
<evidence type="ECO:0000256" key="9">
    <source>
        <dbReference type="SAM" id="MobiDB-lite"/>
    </source>
</evidence>
<reference evidence="11 12" key="1">
    <citation type="journal article" date="2017" name="Plant Biotechnol. J.">
        <title>A comprehensive draft genome sequence for lupin (Lupinus angustifolius), an emerging health food: insights into plant-microbe interactions and legume evolution.</title>
        <authorList>
            <person name="Hane J.K."/>
            <person name="Ming Y."/>
            <person name="Kamphuis L.G."/>
            <person name="Nelson M.N."/>
            <person name="Garg G."/>
            <person name="Atkins C.A."/>
            <person name="Bayer P.E."/>
            <person name="Bravo A."/>
            <person name="Bringans S."/>
            <person name="Cannon S."/>
            <person name="Edwards D."/>
            <person name="Foley R."/>
            <person name="Gao L.L."/>
            <person name="Harrison M.J."/>
            <person name="Huang W."/>
            <person name="Hurgobin B."/>
            <person name="Li S."/>
            <person name="Liu C.W."/>
            <person name="McGrath A."/>
            <person name="Morahan G."/>
            <person name="Murray J."/>
            <person name="Weller J."/>
            <person name="Jian J."/>
            <person name="Singh K.B."/>
        </authorList>
    </citation>
    <scope>NUCLEOTIDE SEQUENCE [LARGE SCALE GENOMIC DNA]</scope>
    <source>
        <strain evidence="12">cv. Tanjil</strain>
        <tissue evidence="11">Whole plant</tissue>
    </source>
</reference>
<dbReference type="AlphaFoldDB" id="A0A4P1RMP5"/>
<dbReference type="SFLD" id="SFLDS00019">
    <property type="entry name" value="Glutathione_Transferase_(cytos"/>
    <property type="match status" value="1"/>
</dbReference>
<comment type="catalytic activity">
    <reaction evidence="7">
        <text>RX + glutathione = an S-substituted glutathione + a halide anion + H(+)</text>
        <dbReference type="Rhea" id="RHEA:16437"/>
        <dbReference type="ChEBI" id="CHEBI:15378"/>
        <dbReference type="ChEBI" id="CHEBI:16042"/>
        <dbReference type="ChEBI" id="CHEBI:17792"/>
        <dbReference type="ChEBI" id="CHEBI:57925"/>
        <dbReference type="ChEBI" id="CHEBI:90779"/>
        <dbReference type="EC" id="2.5.1.18"/>
    </reaction>
</comment>
<feature type="domain" description="GST N-terminal" evidence="10">
    <location>
        <begin position="66"/>
        <end position="144"/>
    </location>
</feature>
<dbReference type="Gene3D" id="1.20.1050.10">
    <property type="match status" value="1"/>
</dbReference>
<evidence type="ECO:0000256" key="1">
    <source>
        <dbReference type="ARBA" id="ARBA00010820"/>
    </source>
</evidence>
<keyword evidence="5" id="KW-0318">Glutathionylation</keyword>
<dbReference type="InterPro" id="IPR036282">
    <property type="entry name" value="Glutathione-S-Trfase_C_sf"/>
</dbReference>
<comment type="similarity">
    <text evidence="6">Belongs to the GST superfamily. DHAR family.</text>
</comment>
<dbReference type="PANTHER" id="PTHR44420">
    <property type="entry name" value="GLUTATHIONE S-TRANSFERASE DHAR2-RELATED"/>
    <property type="match status" value="1"/>
</dbReference>